<name>A0AAD5QW20_PARTN</name>
<dbReference type="Proteomes" id="UP001196413">
    <property type="component" value="Unassembled WGS sequence"/>
</dbReference>
<keyword evidence="2" id="KW-1185">Reference proteome</keyword>
<evidence type="ECO:0000313" key="1">
    <source>
        <dbReference type="EMBL" id="KAJ1363909.1"/>
    </source>
</evidence>
<dbReference type="AlphaFoldDB" id="A0AAD5QW20"/>
<dbReference type="EMBL" id="JAHQIW010004829">
    <property type="protein sequence ID" value="KAJ1363909.1"/>
    <property type="molecule type" value="Genomic_DNA"/>
</dbReference>
<evidence type="ECO:0000313" key="2">
    <source>
        <dbReference type="Proteomes" id="UP001196413"/>
    </source>
</evidence>
<reference evidence="1" key="1">
    <citation type="submission" date="2021-06" db="EMBL/GenBank/DDBJ databases">
        <title>Parelaphostrongylus tenuis whole genome reference sequence.</title>
        <authorList>
            <person name="Garwood T.J."/>
            <person name="Larsen P.A."/>
            <person name="Fountain-Jones N.M."/>
            <person name="Garbe J.R."/>
            <person name="Macchietto M.G."/>
            <person name="Kania S.A."/>
            <person name="Gerhold R.W."/>
            <person name="Richards J.E."/>
            <person name="Wolf T.M."/>
        </authorList>
    </citation>
    <scope>NUCLEOTIDE SEQUENCE</scope>
    <source>
        <strain evidence="1">MNPRO001-30</strain>
        <tissue evidence="1">Meninges</tissue>
    </source>
</reference>
<accession>A0AAD5QW20</accession>
<comment type="caution">
    <text evidence="1">The sequence shown here is derived from an EMBL/GenBank/DDBJ whole genome shotgun (WGS) entry which is preliminary data.</text>
</comment>
<gene>
    <name evidence="1" type="ORF">KIN20_023872</name>
</gene>
<sequence length="53" mass="6406">MVNRSIERDPKTTLCLPETQISPRERFKKIRHPINECRKYLILVVREMYTSSQ</sequence>
<proteinExistence type="predicted"/>
<protein>
    <submittedName>
        <fullName evidence="1">Uncharacterized protein</fullName>
    </submittedName>
</protein>
<organism evidence="1 2">
    <name type="scientific">Parelaphostrongylus tenuis</name>
    <name type="common">Meningeal worm</name>
    <dbReference type="NCBI Taxonomy" id="148309"/>
    <lineage>
        <taxon>Eukaryota</taxon>
        <taxon>Metazoa</taxon>
        <taxon>Ecdysozoa</taxon>
        <taxon>Nematoda</taxon>
        <taxon>Chromadorea</taxon>
        <taxon>Rhabditida</taxon>
        <taxon>Rhabditina</taxon>
        <taxon>Rhabditomorpha</taxon>
        <taxon>Strongyloidea</taxon>
        <taxon>Metastrongylidae</taxon>
        <taxon>Parelaphostrongylus</taxon>
    </lineage>
</organism>